<comment type="caution">
    <text evidence="1">The sequence shown here is derived from an EMBL/GenBank/DDBJ whole genome shotgun (WGS) entry which is preliminary data.</text>
</comment>
<keyword evidence="2" id="KW-1185">Reference proteome</keyword>
<accession>A0ACB0K1H2</accession>
<proteinExistence type="predicted"/>
<dbReference type="EMBL" id="CASHSV030000109">
    <property type="protein sequence ID" value="CAJ2650094.1"/>
    <property type="molecule type" value="Genomic_DNA"/>
</dbReference>
<gene>
    <name evidence="1" type="ORF">MILVUS5_LOCUS18019</name>
</gene>
<dbReference type="Proteomes" id="UP001177021">
    <property type="component" value="Unassembled WGS sequence"/>
</dbReference>
<sequence length="350" mass="37811">MEVSGTVLRQITYISGVGTNPRSHGVVPRRDVVRVRMSSMESGFRDDGHVQYYQDTKNREPVMTTKKKLKLLKRFTKNVSSFPQLGFASDSNQPNLLEHLQNLTTGGGEELLRELEKVRAEEKELKKKMKQEKKKAKSKASKMKTCDKSSSSSSESESSDSECGEVVDMNTFRGTSVGVATKPVEELELQPSVKASPAALLPQQTTIGAEGSTQHHHVMDVCSTNDASVVGFKKETNVVIPAAQKRIEVCMGNKCKKSGAAALLEEFEKVVGVEGAGSVVGCKCIGKCKSAPNVRIQNSVDHSMVQGLDDSVKIPSNPLCIGVGLEDVDTIVARFLGESHEDLGIAAATS</sequence>
<evidence type="ECO:0000313" key="1">
    <source>
        <dbReference type="EMBL" id="CAJ2650094.1"/>
    </source>
</evidence>
<protein>
    <submittedName>
        <fullName evidence="1">Uncharacterized protein</fullName>
    </submittedName>
</protein>
<organism evidence="1 2">
    <name type="scientific">Trifolium pratense</name>
    <name type="common">Red clover</name>
    <dbReference type="NCBI Taxonomy" id="57577"/>
    <lineage>
        <taxon>Eukaryota</taxon>
        <taxon>Viridiplantae</taxon>
        <taxon>Streptophyta</taxon>
        <taxon>Embryophyta</taxon>
        <taxon>Tracheophyta</taxon>
        <taxon>Spermatophyta</taxon>
        <taxon>Magnoliopsida</taxon>
        <taxon>eudicotyledons</taxon>
        <taxon>Gunneridae</taxon>
        <taxon>Pentapetalae</taxon>
        <taxon>rosids</taxon>
        <taxon>fabids</taxon>
        <taxon>Fabales</taxon>
        <taxon>Fabaceae</taxon>
        <taxon>Papilionoideae</taxon>
        <taxon>50 kb inversion clade</taxon>
        <taxon>NPAAA clade</taxon>
        <taxon>Hologalegina</taxon>
        <taxon>IRL clade</taxon>
        <taxon>Trifolieae</taxon>
        <taxon>Trifolium</taxon>
    </lineage>
</organism>
<evidence type="ECO:0000313" key="2">
    <source>
        <dbReference type="Proteomes" id="UP001177021"/>
    </source>
</evidence>
<name>A0ACB0K1H2_TRIPR</name>
<reference evidence="1" key="1">
    <citation type="submission" date="2023-10" db="EMBL/GenBank/DDBJ databases">
        <authorList>
            <person name="Rodriguez Cubillos JULIANA M."/>
            <person name="De Vega J."/>
        </authorList>
    </citation>
    <scope>NUCLEOTIDE SEQUENCE</scope>
</reference>